<proteinExistence type="predicted"/>
<name>A0AC35FN68_9BILA</name>
<accession>A0AC35FN68</accession>
<dbReference type="WBParaSite" id="PS1159_v2.g19186.t2">
    <property type="protein sequence ID" value="PS1159_v2.g19186.t2"/>
    <property type="gene ID" value="PS1159_v2.g19186"/>
</dbReference>
<reference evidence="2" key="1">
    <citation type="submission" date="2022-11" db="UniProtKB">
        <authorList>
            <consortium name="WormBaseParasite"/>
        </authorList>
    </citation>
    <scope>IDENTIFICATION</scope>
</reference>
<sequence length="239" mass="27971">MSSSIFSQSTVIDIILGTIVIIVSLLSLSFYLQILKIFYTQKTRFGTNAYRLMFQMGLTDCLQLFFHTFGGIFSIANSTFNDTFNKICGGFLNSGWIVSIFFTLLLAFNRFSTLCFRHKTILFENLFLFNTQIFISWLYFGIYFVIYMTPYCSVLYDPINLSWGYDNSEWSRTIEKIELYATLIQLSLTGILYLFIIFWLLTTKQYAENVSREYKQEFKVLIQVSSFRTFPRMADSNGF</sequence>
<protein>
    <submittedName>
        <fullName evidence="2">7TM GPCR serpentine receptor class x (Srx) domain-containing protein</fullName>
    </submittedName>
</protein>
<evidence type="ECO:0000313" key="1">
    <source>
        <dbReference type="Proteomes" id="UP000887580"/>
    </source>
</evidence>
<dbReference type="Proteomes" id="UP000887580">
    <property type="component" value="Unplaced"/>
</dbReference>
<organism evidence="1 2">
    <name type="scientific">Panagrolaimus sp. PS1159</name>
    <dbReference type="NCBI Taxonomy" id="55785"/>
    <lineage>
        <taxon>Eukaryota</taxon>
        <taxon>Metazoa</taxon>
        <taxon>Ecdysozoa</taxon>
        <taxon>Nematoda</taxon>
        <taxon>Chromadorea</taxon>
        <taxon>Rhabditida</taxon>
        <taxon>Tylenchina</taxon>
        <taxon>Panagrolaimomorpha</taxon>
        <taxon>Panagrolaimoidea</taxon>
        <taxon>Panagrolaimidae</taxon>
        <taxon>Panagrolaimus</taxon>
    </lineage>
</organism>
<evidence type="ECO:0000313" key="2">
    <source>
        <dbReference type="WBParaSite" id="PS1159_v2.g19186.t2"/>
    </source>
</evidence>